<accession>A0A165CCI2</accession>
<gene>
    <name evidence="2" type="ORF">CALCODRAFT_488579</name>
    <name evidence="1" type="ORF">CALCODRAFT_488884</name>
</gene>
<evidence type="ECO:0008006" key="4">
    <source>
        <dbReference type="Google" id="ProtNLM"/>
    </source>
</evidence>
<keyword evidence="3" id="KW-1185">Reference proteome</keyword>
<dbReference type="EMBL" id="KV424209">
    <property type="protein sequence ID" value="KZT50212.1"/>
    <property type="molecule type" value="Genomic_DNA"/>
</dbReference>
<evidence type="ECO:0000313" key="3">
    <source>
        <dbReference type="Proteomes" id="UP000076842"/>
    </source>
</evidence>
<sequence length="124" mass="14188">MAAPARALEIGKSLRSTYLCSAVTVLGLPKRTRLQYPGKYVIQIRINGKEEWASREIQSKGTKVVWGEDKDKHEFTCTPDSELRVILWKIMAKVVYRRRLARSRDLYRAGCPRTPVRALPTQSV</sequence>
<evidence type="ECO:0000313" key="1">
    <source>
        <dbReference type="EMBL" id="KZT50212.1"/>
    </source>
</evidence>
<name>A0A165CCI2_9BASI</name>
<dbReference type="EMBL" id="KV424159">
    <property type="protein sequence ID" value="KZT50580.1"/>
    <property type="molecule type" value="Genomic_DNA"/>
</dbReference>
<dbReference type="AlphaFoldDB" id="A0A165CCI2"/>
<dbReference type="OrthoDB" id="3397538at2759"/>
<reference evidence="2 3" key="1">
    <citation type="journal article" date="2016" name="Mol. Biol. Evol.">
        <title>Comparative Genomics of Early-Diverging Mushroom-Forming Fungi Provides Insights into the Origins of Lignocellulose Decay Capabilities.</title>
        <authorList>
            <person name="Nagy L.G."/>
            <person name="Riley R."/>
            <person name="Tritt A."/>
            <person name="Adam C."/>
            <person name="Daum C."/>
            <person name="Floudas D."/>
            <person name="Sun H."/>
            <person name="Yadav J.S."/>
            <person name="Pangilinan J."/>
            <person name="Larsson K.H."/>
            <person name="Matsuura K."/>
            <person name="Barry K."/>
            <person name="Labutti K."/>
            <person name="Kuo R."/>
            <person name="Ohm R.A."/>
            <person name="Bhattacharya S.S."/>
            <person name="Shirouzu T."/>
            <person name="Yoshinaga Y."/>
            <person name="Martin F.M."/>
            <person name="Grigoriev I.V."/>
            <person name="Hibbett D.S."/>
        </authorList>
    </citation>
    <scope>NUCLEOTIDE SEQUENCE [LARGE SCALE GENOMIC DNA]</scope>
    <source>
        <strain evidence="2 3">HHB12733</strain>
    </source>
</reference>
<dbReference type="Proteomes" id="UP000076842">
    <property type="component" value="Unassembled WGS sequence"/>
</dbReference>
<organism evidence="2 3">
    <name type="scientific">Calocera cornea HHB12733</name>
    <dbReference type="NCBI Taxonomy" id="1353952"/>
    <lineage>
        <taxon>Eukaryota</taxon>
        <taxon>Fungi</taxon>
        <taxon>Dikarya</taxon>
        <taxon>Basidiomycota</taxon>
        <taxon>Agaricomycotina</taxon>
        <taxon>Dacrymycetes</taxon>
        <taxon>Dacrymycetales</taxon>
        <taxon>Dacrymycetaceae</taxon>
        <taxon>Calocera</taxon>
    </lineage>
</organism>
<proteinExistence type="predicted"/>
<evidence type="ECO:0000313" key="2">
    <source>
        <dbReference type="EMBL" id="KZT50580.1"/>
    </source>
</evidence>
<protein>
    <recommendedName>
        <fullName evidence="4">C2 domain-containing protein</fullName>
    </recommendedName>
</protein>